<feature type="transmembrane region" description="Helical" evidence="1">
    <location>
        <begin position="6"/>
        <end position="25"/>
    </location>
</feature>
<organism evidence="3 4">
    <name type="scientific">Capnocytophaga cynodegmi</name>
    <dbReference type="NCBI Taxonomy" id="28189"/>
    <lineage>
        <taxon>Bacteria</taxon>
        <taxon>Pseudomonadati</taxon>
        <taxon>Bacteroidota</taxon>
        <taxon>Flavobacteriia</taxon>
        <taxon>Flavobacteriales</taxon>
        <taxon>Flavobacteriaceae</taxon>
        <taxon>Capnocytophaga</taxon>
    </lineage>
</organism>
<dbReference type="Pfam" id="PF05569">
    <property type="entry name" value="Peptidase_M56"/>
    <property type="match status" value="1"/>
</dbReference>
<dbReference type="RefSeq" id="WP_041994161.1">
    <property type="nucleotide sequence ID" value="NZ_CDOD01000056.1"/>
</dbReference>
<keyword evidence="4" id="KW-1185">Reference proteome</keyword>
<evidence type="ECO:0000313" key="3">
    <source>
        <dbReference type="EMBL" id="CEN39049.1"/>
    </source>
</evidence>
<keyword evidence="1" id="KW-0812">Transmembrane</keyword>
<keyword evidence="1" id="KW-0472">Membrane</keyword>
<proteinExistence type="predicted"/>
<reference evidence="4" key="1">
    <citation type="submission" date="2015-01" db="EMBL/GenBank/DDBJ databases">
        <authorList>
            <person name="MANFREDI Pablo"/>
        </authorList>
    </citation>
    <scope>NUCLEOTIDE SEQUENCE [LARGE SCALE GENOMIC DNA]</scope>
    <source>
        <strain evidence="4">Ccyn2B</strain>
    </source>
</reference>
<dbReference type="InterPro" id="IPR037066">
    <property type="entry name" value="Plug_dom_sf"/>
</dbReference>
<dbReference type="STRING" id="28189.CCYN74_100011"/>
<evidence type="ECO:0000256" key="1">
    <source>
        <dbReference type="SAM" id="Phobius"/>
    </source>
</evidence>
<feature type="transmembrane region" description="Helical" evidence="1">
    <location>
        <begin position="37"/>
        <end position="56"/>
    </location>
</feature>
<feature type="transmembrane region" description="Helical" evidence="1">
    <location>
        <begin position="91"/>
        <end position="113"/>
    </location>
</feature>
<dbReference type="PANTHER" id="PTHR34978:SF3">
    <property type="entry name" value="SLR0241 PROTEIN"/>
    <property type="match status" value="1"/>
</dbReference>
<dbReference type="CDD" id="cd07341">
    <property type="entry name" value="M56_BlaR1_MecR1_like"/>
    <property type="match status" value="1"/>
</dbReference>
<dbReference type="Proteomes" id="UP000038055">
    <property type="component" value="Unassembled WGS sequence"/>
</dbReference>
<accession>A0A0B7HK57</accession>
<name>A0A0B7HK57_9FLAO</name>
<dbReference type="EMBL" id="CDOD01000056">
    <property type="protein sequence ID" value="CEN39049.1"/>
    <property type="molecule type" value="Genomic_DNA"/>
</dbReference>
<evidence type="ECO:0000259" key="2">
    <source>
        <dbReference type="Pfam" id="PF05569"/>
    </source>
</evidence>
<dbReference type="InterPro" id="IPR052173">
    <property type="entry name" value="Beta-lactam_resp_regulator"/>
</dbReference>
<evidence type="ECO:0000313" key="4">
    <source>
        <dbReference type="Proteomes" id="UP000038055"/>
    </source>
</evidence>
<dbReference type="PANTHER" id="PTHR34978">
    <property type="entry name" value="POSSIBLE SENSOR-TRANSDUCER PROTEIN BLAR"/>
    <property type="match status" value="1"/>
</dbReference>
<dbReference type="eggNOG" id="COG4219">
    <property type="taxonomic scope" value="Bacteria"/>
</dbReference>
<dbReference type="eggNOG" id="COG1629">
    <property type="taxonomic scope" value="Bacteria"/>
</dbReference>
<feature type="domain" description="Peptidase M56" evidence="2">
    <location>
        <begin position="96"/>
        <end position="258"/>
    </location>
</feature>
<dbReference type="Gene3D" id="2.170.130.10">
    <property type="entry name" value="TonB-dependent receptor, plug domain"/>
    <property type="match status" value="1"/>
</dbReference>
<keyword evidence="1" id="KW-1133">Transmembrane helix</keyword>
<dbReference type="InterPro" id="IPR008756">
    <property type="entry name" value="Peptidase_M56"/>
</dbReference>
<protein>
    <submittedName>
        <fullName evidence="3">Putative Peptidase M56 BlaR1</fullName>
    </submittedName>
</protein>
<dbReference type="AlphaFoldDB" id="A0A0B7HK57"/>
<gene>
    <name evidence="3" type="ORF">CCYN2B_60014</name>
</gene>
<sequence length="465" mass="53637">MENLFSFIIKNLTFIGLSFILYQIFIKGNTFHQTNRITILLIFIGGLVLPFIEVPIPDFYLNDNQTFSKNTITLIFDNNADEIPKEESNKWFYNGIISVYFIGMSIFLVRYIFGIMSLRRIIRSSKKMKLTNCETIHITSEDISPFSWFSYIVLSEKDIKNDFKNVVNHEKAHVQLGHSWDLLFVEFYNLIFWWNPFVWLLKKQLMTIHEFQADEKAINQISDANQYRRELIDRCVGSKKMALAHNFETSNLKTRIYMSLKEKSTGKAKWGYTTLVLAVGATMILFSNQTLQAQEKETKNETPNIKIIGYQEQVKDSIKAKVQYLHEPKPAVIIDGKEIDFSELQQMNPDEIENITVLKDERAIELYGEKGKNGVIIVSKKTSNKDAYISAIIADLKGEAVKVIAPKQDNVTVEGNSSDFDFYINGKKATISEVKALPSEKISRVTVRKPEKEKNNKKIVEIFLK</sequence>